<evidence type="ECO:0000256" key="1">
    <source>
        <dbReference type="ARBA" id="ARBA00004382"/>
    </source>
</evidence>
<evidence type="ECO:0000256" key="4">
    <source>
        <dbReference type="ARBA" id="ARBA00022519"/>
    </source>
</evidence>
<evidence type="ECO:0000256" key="10">
    <source>
        <dbReference type="ARBA" id="ARBA00031484"/>
    </source>
</evidence>
<evidence type="ECO:0000256" key="7">
    <source>
        <dbReference type="ARBA" id="ARBA00023136"/>
    </source>
</evidence>
<evidence type="ECO:0000256" key="12">
    <source>
        <dbReference type="ARBA" id="ARBA00040743"/>
    </source>
</evidence>
<evidence type="ECO:0000313" key="17">
    <source>
        <dbReference type="EMBL" id="HBU98173.1"/>
    </source>
</evidence>
<dbReference type="SUPFAM" id="SSF109998">
    <property type="entry name" value="Triger factor/SurA peptide-binding domain-like"/>
    <property type="match status" value="1"/>
</dbReference>
<evidence type="ECO:0000256" key="2">
    <source>
        <dbReference type="ARBA" id="ARBA00018370"/>
    </source>
</evidence>
<keyword evidence="3" id="KW-1003">Cell membrane</keyword>
<keyword evidence="8" id="KW-0143">Chaperone</keyword>
<proteinExistence type="inferred from homology"/>
<evidence type="ECO:0000256" key="3">
    <source>
        <dbReference type="ARBA" id="ARBA00022475"/>
    </source>
</evidence>
<gene>
    <name evidence="17" type="ORF">DEF21_09745</name>
</gene>
<evidence type="ECO:0000256" key="6">
    <source>
        <dbReference type="ARBA" id="ARBA00022989"/>
    </source>
</evidence>
<dbReference type="Proteomes" id="UP000264753">
    <property type="component" value="Unassembled WGS sequence"/>
</dbReference>
<organism evidence="17 18">
    <name type="scientific">Thalassospira lucentensis</name>
    <dbReference type="NCBI Taxonomy" id="168935"/>
    <lineage>
        <taxon>Bacteria</taxon>
        <taxon>Pseudomonadati</taxon>
        <taxon>Pseudomonadota</taxon>
        <taxon>Alphaproteobacteria</taxon>
        <taxon>Rhodospirillales</taxon>
        <taxon>Thalassospiraceae</taxon>
        <taxon>Thalassospira</taxon>
    </lineage>
</organism>
<evidence type="ECO:0000256" key="8">
    <source>
        <dbReference type="ARBA" id="ARBA00023186"/>
    </source>
</evidence>
<comment type="subcellular location">
    <subcellularLocation>
        <location evidence="1">Cell inner membrane</location>
        <topology evidence="1">Single-pass type II membrane protein</topology>
        <orientation evidence="1">Periplasmic side</orientation>
    </subcellularLocation>
</comment>
<feature type="non-terminal residue" evidence="17">
    <location>
        <position position="617"/>
    </location>
</feature>
<evidence type="ECO:0000256" key="14">
    <source>
        <dbReference type="PROSITE-ProRule" id="PRU00278"/>
    </source>
</evidence>
<comment type="caution">
    <text evidence="17">The sequence shown here is derived from an EMBL/GenBank/DDBJ whole genome shotgun (WGS) entry which is preliminary data.</text>
</comment>
<comment type="similarity">
    <text evidence="11">Belongs to the PpiD chaperone family.</text>
</comment>
<keyword evidence="4" id="KW-0997">Cell inner membrane</keyword>
<dbReference type="PANTHER" id="PTHR47529">
    <property type="entry name" value="PEPTIDYL-PROLYL CIS-TRANS ISOMERASE D"/>
    <property type="match status" value="1"/>
</dbReference>
<protein>
    <recommendedName>
        <fullName evidence="2">Parvulin-like PPIase</fullName>
    </recommendedName>
    <alternativeName>
        <fullName evidence="9">Peptidyl-prolyl cis-trans isomerase plp</fullName>
    </alternativeName>
    <alternativeName>
        <fullName evidence="12">Periplasmic chaperone PpiD</fullName>
    </alternativeName>
    <alternativeName>
        <fullName evidence="13">Periplasmic folding chaperone</fullName>
    </alternativeName>
    <alternativeName>
        <fullName evidence="10">Rotamase plp</fullName>
    </alternativeName>
</protein>
<reference evidence="17 18" key="1">
    <citation type="journal article" date="2018" name="Nat. Biotechnol.">
        <title>A standardized bacterial taxonomy based on genome phylogeny substantially revises the tree of life.</title>
        <authorList>
            <person name="Parks D.H."/>
            <person name="Chuvochina M."/>
            <person name="Waite D.W."/>
            <person name="Rinke C."/>
            <person name="Skarshewski A."/>
            <person name="Chaumeil P.A."/>
            <person name="Hugenholtz P."/>
        </authorList>
    </citation>
    <scope>NUCLEOTIDE SEQUENCE [LARGE SCALE GENOMIC DNA]</scope>
    <source>
        <strain evidence="17">UBA8707</strain>
    </source>
</reference>
<evidence type="ECO:0000256" key="9">
    <source>
        <dbReference type="ARBA" id="ARBA00030642"/>
    </source>
</evidence>
<accession>A0A358HSP1</accession>
<keyword evidence="14" id="KW-0697">Rotamase</keyword>
<evidence type="ECO:0000256" key="11">
    <source>
        <dbReference type="ARBA" id="ARBA00038408"/>
    </source>
</evidence>
<dbReference type="AlphaFoldDB" id="A0A358HSP1"/>
<dbReference type="Pfam" id="PF13145">
    <property type="entry name" value="Rotamase_2"/>
    <property type="match status" value="1"/>
</dbReference>
<dbReference type="InterPro" id="IPR052029">
    <property type="entry name" value="PpiD_chaperone"/>
</dbReference>
<keyword evidence="5 15" id="KW-0812">Transmembrane</keyword>
<keyword evidence="7 15" id="KW-0472">Membrane</keyword>
<dbReference type="EMBL" id="DOOG01000080">
    <property type="protein sequence ID" value="HBU98173.1"/>
    <property type="molecule type" value="Genomic_DNA"/>
</dbReference>
<dbReference type="PANTHER" id="PTHR47529:SF1">
    <property type="entry name" value="PERIPLASMIC CHAPERONE PPID"/>
    <property type="match status" value="1"/>
</dbReference>
<evidence type="ECO:0000259" key="16">
    <source>
        <dbReference type="PROSITE" id="PS50198"/>
    </source>
</evidence>
<sequence length="617" mass="67395">MLAGIRKFSKSIFAKIIFGLIALSFVGWGLNASMLDLGTSRQVAEIGNQSITPVELDRAFQRSVQNMRNVFGPNFNQQQAVQMGLLNNTVQSLVSQKIMREDARDKGIGISDEKVRDAIFASDNFKDPATNQFSRDRFMQSLYAAGYTEQEFIDGVRGDLMSQQIVGSLTGTAAVPEIMAQQIVSYRNEQRSGTFFTLNRAEFDDIATPDDATLRKYHEDNAQQFTAPETRDVTLATLSSADLISTISVTDAEILESYNQRIAEFQTPEKRTVQQILFAPNEEQTAKDAYKRLQEGADFMDVAKEADMDSSMVNLGEFTANDILPDLRDATFDLPEGGVSEPVETALGWHILRVPSITAGKTQSLDDVRDTVVDGLKQFKAEDAIYDLAVTFDEELGAGTPIKDAAREVGAKTYDLSGVVRGEGLAGQTIDGSDEINAKIFELEGGEESLLEETANGVRYVLRVNQITPSALRPFEDVRDEVVAAWTADERQRLMLAKAEELANDINNTGADIATTAANDGAQVKQSGLTKRDGNGLNDDVSPSVAAALFSLEDGKAKALQTSENVVIVKLDDIKAANTDTADAAPVTDELKQAINQDILAQYLDYLNEEISVSINN</sequence>
<evidence type="ECO:0000256" key="15">
    <source>
        <dbReference type="SAM" id="Phobius"/>
    </source>
</evidence>
<dbReference type="InterPro" id="IPR000297">
    <property type="entry name" value="PPIase_PpiC"/>
</dbReference>
<evidence type="ECO:0000313" key="18">
    <source>
        <dbReference type="Proteomes" id="UP000264753"/>
    </source>
</evidence>
<dbReference type="RefSeq" id="WP_276653172.1">
    <property type="nucleotide sequence ID" value="NZ_DOOG01000080.1"/>
</dbReference>
<evidence type="ECO:0000256" key="13">
    <source>
        <dbReference type="ARBA" id="ARBA00042775"/>
    </source>
</evidence>
<dbReference type="PROSITE" id="PS50198">
    <property type="entry name" value="PPIC_PPIASE_2"/>
    <property type="match status" value="1"/>
</dbReference>
<evidence type="ECO:0000256" key="5">
    <source>
        <dbReference type="ARBA" id="ARBA00022692"/>
    </source>
</evidence>
<name>A0A358HSP1_9PROT</name>
<dbReference type="GO" id="GO:0003755">
    <property type="term" value="F:peptidyl-prolyl cis-trans isomerase activity"/>
    <property type="evidence" value="ECO:0007669"/>
    <property type="project" value="UniProtKB-KW"/>
</dbReference>
<dbReference type="Gene3D" id="3.10.50.40">
    <property type="match status" value="1"/>
</dbReference>
<keyword evidence="14 17" id="KW-0413">Isomerase</keyword>
<dbReference type="Gene3D" id="1.10.4030.10">
    <property type="entry name" value="Porin chaperone SurA, peptide-binding domain"/>
    <property type="match status" value="1"/>
</dbReference>
<dbReference type="GO" id="GO:0005886">
    <property type="term" value="C:plasma membrane"/>
    <property type="evidence" value="ECO:0007669"/>
    <property type="project" value="UniProtKB-SubCell"/>
</dbReference>
<feature type="transmembrane region" description="Helical" evidence="15">
    <location>
        <begin position="12"/>
        <end position="30"/>
    </location>
</feature>
<dbReference type="SUPFAM" id="SSF54534">
    <property type="entry name" value="FKBP-like"/>
    <property type="match status" value="1"/>
</dbReference>
<dbReference type="InterPro" id="IPR046357">
    <property type="entry name" value="PPIase_dom_sf"/>
</dbReference>
<feature type="domain" description="PpiC" evidence="16">
    <location>
        <begin position="268"/>
        <end position="356"/>
    </location>
</feature>
<dbReference type="InterPro" id="IPR027304">
    <property type="entry name" value="Trigger_fact/SurA_dom_sf"/>
</dbReference>
<dbReference type="Pfam" id="PF13624">
    <property type="entry name" value="SurA_N_3"/>
    <property type="match status" value="1"/>
</dbReference>
<keyword evidence="6 15" id="KW-1133">Transmembrane helix</keyword>